<evidence type="ECO:0000313" key="2">
    <source>
        <dbReference type="Proteomes" id="UP000293547"/>
    </source>
</evidence>
<accession>A0ACB6F5K5</accession>
<dbReference type="EMBL" id="PDWZ02000016">
    <property type="protein sequence ID" value="KAB2099704.1"/>
    <property type="molecule type" value="Genomic_DNA"/>
</dbReference>
<evidence type="ECO:0000313" key="1">
    <source>
        <dbReference type="EMBL" id="KAB2099704.1"/>
    </source>
</evidence>
<gene>
    <name evidence="1" type="ORF">AG0111_0g12067</name>
</gene>
<comment type="caution">
    <text evidence="1">The sequence shown here is derived from an EMBL/GenBank/DDBJ whole genome shotgun (WGS) entry which is preliminary data.</text>
</comment>
<reference evidence="1 2" key="1">
    <citation type="journal article" date="2019" name="bioRxiv">
        <title>Genomics, evolutionary history and diagnostics of the Alternaria alternata species group including apple and Asian pear pathotypes.</title>
        <authorList>
            <person name="Armitage A.D."/>
            <person name="Cockerton H.M."/>
            <person name="Sreenivasaprasad S."/>
            <person name="Woodhall J.W."/>
            <person name="Lane C.R."/>
            <person name="Harrison R.J."/>
            <person name="Clarkson J.P."/>
        </authorList>
    </citation>
    <scope>NUCLEOTIDE SEQUENCE [LARGE SCALE GENOMIC DNA]</scope>
    <source>
        <strain evidence="1 2">FERA 650</strain>
    </source>
</reference>
<keyword evidence="2" id="KW-1185">Reference proteome</keyword>
<dbReference type="Proteomes" id="UP000293547">
    <property type="component" value="Unassembled WGS sequence"/>
</dbReference>
<name>A0ACB6F5K5_9PLEO</name>
<sequence length="145" mass="16114">MEVPMDHRLEDIQCRCLSFSTNAKPTVCTYLESYGLDWDTAYSLVSDYDLKIQFVSQSTISKVLSIPKSLPRSMLQSLSNGAARPPNSTDLIKSENKIVCGLSDEVKRMGSDDSNLGSECHCVGIIVTAFMLFLILYLVGQRFGF</sequence>
<organism evidence="1 2">
    <name type="scientific">Alternaria gaisen</name>
    <dbReference type="NCBI Taxonomy" id="167740"/>
    <lineage>
        <taxon>Eukaryota</taxon>
        <taxon>Fungi</taxon>
        <taxon>Dikarya</taxon>
        <taxon>Ascomycota</taxon>
        <taxon>Pezizomycotina</taxon>
        <taxon>Dothideomycetes</taxon>
        <taxon>Pleosporomycetidae</taxon>
        <taxon>Pleosporales</taxon>
        <taxon>Pleosporineae</taxon>
        <taxon>Pleosporaceae</taxon>
        <taxon>Alternaria</taxon>
        <taxon>Alternaria sect. Alternaria</taxon>
    </lineage>
</organism>
<protein>
    <submittedName>
        <fullName evidence="1">Uncharacterized protein</fullName>
    </submittedName>
</protein>
<proteinExistence type="predicted"/>